<dbReference type="InterPro" id="IPR019775">
    <property type="entry name" value="WD40_repeat_CS"/>
</dbReference>
<dbReference type="InterPro" id="IPR011044">
    <property type="entry name" value="Quino_amine_DH_bsu"/>
</dbReference>
<keyword evidence="1 3" id="KW-0853">WD repeat</keyword>
<dbReference type="Proteomes" id="UP000677413">
    <property type="component" value="Unassembled WGS sequence"/>
</dbReference>
<protein>
    <submittedName>
        <fullName evidence="6">Serine protease</fullName>
    </submittedName>
</protein>
<keyword evidence="2" id="KW-0677">Repeat</keyword>
<organism evidence="6 7">
    <name type="scientific">Streptomyces liliiviolaceus</name>
    <dbReference type="NCBI Taxonomy" id="2823109"/>
    <lineage>
        <taxon>Bacteria</taxon>
        <taxon>Bacillati</taxon>
        <taxon>Actinomycetota</taxon>
        <taxon>Actinomycetes</taxon>
        <taxon>Kitasatosporales</taxon>
        <taxon>Streptomycetaceae</taxon>
        <taxon>Streptomyces</taxon>
    </lineage>
</organism>
<feature type="domain" description="Novel STAND NTPase 1" evidence="5">
    <location>
        <begin position="234"/>
        <end position="634"/>
    </location>
</feature>
<dbReference type="InterPro" id="IPR001680">
    <property type="entry name" value="WD40_rpt"/>
</dbReference>
<dbReference type="GO" id="GO:0006508">
    <property type="term" value="P:proteolysis"/>
    <property type="evidence" value="ECO:0007669"/>
    <property type="project" value="UniProtKB-KW"/>
</dbReference>
<dbReference type="PROSITE" id="PS00678">
    <property type="entry name" value="WD_REPEATS_1"/>
    <property type="match status" value="1"/>
</dbReference>
<accession>A0A940Y3L1</accession>
<gene>
    <name evidence="6" type="ORF">J8N05_17490</name>
</gene>
<dbReference type="Pfam" id="PF13365">
    <property type="entry name" value="Trypsin_2"/>
    <property type="match status" value="1"/>
</dbReference>
<comment type="caution">
    <text evidence="6">The sequence shown here is derived from an EMBL/GenBank/DDBJ whole genome shotgun (WGS) entry which is preliminary data.</text>
</comment>
<evidence type="ECO:0000256" key="4">
    <source>
        <dbReference type="SAM" id="MobiDB-lite"/>
    </source>
</evidence>
<dbReference type="InterPro" id="IPR049052">
    <property type="entry name" value="nSTAND1"/>
</dbReference>
<dbReference type="SUPFAM" id="SSF50494">
    <property type="entry name" value="Trypsin-like serine proteases"/>
    <property type="match status" value="1"/>
</dbReference>
<evidence type="ECO:0000259" key="5">
    <source>
        <dbReference type="Pfam" id="PF20703"/>
    </source>
</evidence>
<dbReference type="InterPro" id="IPR009003">
    <property type="entry name" value="Peptidase_S1_PA"/>
</dbReference>
<dbReference type="SUPFAM" id="SSF50969">
    <property type="entry name" value="YVTN repeat-like/Quinoprotein amine dehydrogenase"/>
    <property type="match status" value="1"/>
</dbReference>
<dbReference type="InterPro" id="IPR027417">
    <property type="entry name" value="P-loop_NTPase"/>
</dbReference>
<keyword evidence="6" id="KW-0645">Protease</keyword>
<reference evidence="6 7" key="1">
    <citation type="submission" date="2021-04" db="EMBL/GenBank/DDBJ databases">
        <authorList>
            <person name="Tang X."/>
            <person name="Zhou X."/>
            <person name="Chen X."/>
            <person name="Cernava T."/>
            <person name="Zhang C."/>
        </authorList>
    </citation>
    <scope>NUCLEOTIDE SEQUENCE [LARGE SCALE GENOMIC DNA]</scope>
    <source>
        <strain evidence="6 7">BH-SS-21</strain>
    </source>
</reference>
<evidence type="ECO:0000313" key="6">
    <source>
        <dbReference type="EMBL" id="MBQ0849999.1"/>
    </source>
</evidence>
<dbReference type="PROSITE" id="PS50082">
    <property type="entry name" value="WD_REPEATS_2"/>
    <property type="match status" value="1"/>
</dbReference>
<dbReference type="InterPro" id="IPR015943">
    <property type="entry name" value="WD40/YVTN_repeat-like_dom_sf"/>
</dbReference>
<dbReference type="InterPro" id="IPR043504">
    <property type="entry name" value="Peptidase_S1_PA_chymotrypsin"/>
</dbReference>
<keyword evidence="6" id="KW-0378">Hydrolase</keyword>
<dbReference type="SUPFAM" id="SSF52540">
    <property type="entry name" value="P-loop containing nucleoside triphosphate hydrolases"/>
    <property type="match status" value="1"/>
</dbReference>
<feature type="region of interest" description="Disordered" evidence="4">
    <location>
        <begin position="1431"/>
        <end position="1463"/>
    </location>
</feature>
<evidence type="ECO:0000256" key="2">
    <source>
        <dbReference type="ARBA" id="ARBA00022737"/>
    </source>
</evidence>
<dbReference type="GO" id="GO:0008233">
    <property type="term" value="F:peptidase activity"/>
    <property type="evidence" value="ECO:0007669"/>
    <property type="project" value="UniProtKB-KW"/>
</dbReference>
<dbReference type="Gene3D" id="2.40.10.10">
    <property type="entry name" value="Trypsin-like serine proteases"/>
    <property type="match status" value="1"/>
</dbReference>
<dbReference type="Gene3D" id="2.130.10.10">
    <property type="entry name" value="YVTN repeat-like/Quinoprotein amine dehydrogenase"/>
    <property type="match status" value="1"/>
</dbReference>
<evidence type="ECO:0000313" key="7">
    <source>
        <dbReference type="Proteomes" id="UP000677413"/>
    </source>
</evidence>
<proteinExistence type="predicted"/>
<evidence type="ECO:0000256" key="3">
    <source>
        <dbReference type="PROSITE-ProRule" id="PRU00221"/>
    </source>
</evidence>
<sequence>MAHVDDGLTRGIARFRTEDGEVTGSGFLIAEGTLCTCAHVVARTLGTEETDPLPPEPSVTVDFPLLSPAASPPLRARVVHWRPVGEDGGGDIALLTLEGGHGGDGRDGRDGGDGGGCGVPVPGTAPVRFAGGAAVWDHPFRVLGFPRRTGDHGVWVQGRLRAPVGRGWTSMEAREAFHGPAIGQGFSGAPVWDTEQGGVVGMTVAADRGSGATTAYLIPAALLLGLDPSLRASPFRGLEPFREQDAPVFFARHADSERIAAAVRTTPFVPVVGASGVGKSSLVRAGVLPLLRASGYTVTDFVGQPDTYPVTALAAALNRQFPAAPGSRHGPAWEVPEDRATERTVLERAVLEGARILEQAGTAGHVIVLDQFEETVGTRPDEARALLDTLLPMTRATRPGGGSLRVLATLRSASMEELVAGGRAQELSGTVQMVGPLTPGQLDEIVRRPVDGIPGVEFEPGLAELVVADAGSEPGALPLVEFALAELWERQEHGRLTHAAYREIGGVEGALSRYADHQLAQVCKEPEGPDEATARRLFERLARPAKGREFTRVACGFEQLPAELRAAAQALARTRLLVIGRDSSGRETVALAHESLVRQWPTLRSWLDESRAFLLWHDRLGARLREWDAAGRQSELLLRGRELSAARPMAALRPGELSSEEVEFIRLSRLDRRRSVRRGRTGVALVACLALLAAGLSYVAWDLNRDQERDRRDSAAQKLVEQADALSDSPVDAALLALAAARTSDTAQTRAALMRHELPLSALESVHRLFPAGDVRSTATSADGHRMAVLHNGPRGIRVYVVSGLGGHDIRSTPLPGAPPLADAVTVSDDGTKVAAGGPDGAVRIWEVGEGERAVAEEPLAWTWSPDRTAARTATLDFSADGRRLLHFVGGPTETCDGLDTWIRLVEVDTKEVGGPGQAPPDGMLKPGECVYDTALRSDRADRLTLVAGRETEDGAEALYAVRTGDVSTGRVATEQSGLEDGTLVGGGRTLATQRKADRVWRSRLTTPRETPGKVRLLRAEAFTTDATGQFLTQEGVHDSMRAGKPDVQLSVIHDLVTGRRYSALLPAPAIDSSAVVRRGSAAPALYFALGQDLLEFRTHATRYPLGSADSTDAMDYAPDNRAIVALLTAPVDSDGTSMGPPYIAISDADGLRRKPLSAELTADDITVSADGDRLVDWYEDGWELRSTDDLVVTEKQKSPTRNGTVVADRSLGVTAVTRHGRDDFLLLDRSGVSLLDGTSGERSLLRELDCAWKSAMNRHACVAALGRPGHPRELFVLRADGSAELWRVRQGHAEKTETSARIGPLLVDDPDYAPTHAVVRSDGAALAVTTRDGVFVWRPGHGKPALLSAGSTLVGPYDESGLLVLSPAGDNPEEVWDDGSASKVASLPVSYQVGAWLFTGRLLSGATEMGLLSYDLRRLKDNSTSRLCQLLGPNPPDIRKSLPDSFDVPPGADMRPPCRNRG</sequence>
<dbReference type="EMBL" id="JAGPYQ010000001">
    <property type="protein sequence ID" value="MBQ0849999.1"/>
    <property type="molecule type" value="Genomic_DNA"/>
</dbReference>
<dbReference type="SUPFAM" id="SSF82171">
    <property type="entry name" value="DPP6 N-terminal domain-like"/>
    <property type="match status" value="1"/>
</dbReference>
<evidence type="ECO:0000256" key="1">
    <source>
        <dbReference type="ARBA" id="ARBA00022574"/>
    </source>
</evidence>
<feature type="repeat" description="WD" evidence="3">
    <location>
        <begin position="815"/>
        <end position="856"/>
    </location>
</feature>
<keyword evidence="7" id="KW-1185">Reference proteome</keyword>
<dbReference type="Pfam" id="PF20703">
    <property type="entry name" value="nSTAND1"/>
    <property type="match status" value="1"/>
</dbReference>
<dbReference type="RefSeq" id="WP_210883846.1">
    <property type="nucleotide sequence ID" value="NZ_JAGPYQ010000001.1"/>
</dbReference>
<name>A0A940Y3L1_9ACTN</name>